<organism evidence="1 2">
    <name type="scientific">Rubripirellula tenax</name>
    <dbReference type="NCBI Taxonomy" id="2528015"/>
    <lineage>
        <taxon>Bacteria</taxon>
        <taxon>Pseudomonadati</taxon>
        <taxon>Planctomycetota</taxon>
        <taxon>Planctomycetia</taxon>
        <taxon>Pirellulales</taxon>
        <taxon>Pirellulaceae</taxon>
        <taxon>Rubripirellula</taxon>
    </lineage>
</organism>
<evidence type="ECO:0000313" key="2">
    <source>
        <dbReference type="Proteomes" id="UP000318288"/>
    </source>
</evidence>
<gene>
    <name evidence="1" type="ORF">Poly51_64040</name>
</gene>
<dbReference type="Proteomes" id="UP000318288">
    <property type="component" value="Unassembled WGS sequence"/>
</dbReference>
<keyword evidence="2" id="KW-1185">Reference proteome</keyword>
<sequence length="81" mass="9524">MKIEIEVVERDNGSKDYTVTNNGKFADRLTFDEMLGLIASLTMPESRRCIQWLKTQDEWDQREQRLQGIRERNADKETAFG</sequence>
<comment type="caution">
    <text evidence="1">The sequence shown here is derived from an EMBL/GenBank/DDBJ whole genome shotgun (WGS) entry which is preliminary data.</text>
</comment>
<evidence type="ECO:0000313" key="1">
    <source>
        <dbReference type="EMBL" id="TWU39813.1"/>
    </source>
</evidence>
<dbReference type="RefSeq" id="WP_146462681.1">
    <property type="nucleotide sequence ID" value="NZ_SJPW01000042.1"/>
</dbReference>
<reference evidence="1 2" key="1">
    <citation type="submission" date="2019-02" db="EMBL/GenBank/DDBJ databases">
        <title>Deep-cultivation of Planctomycetes and their phenomic and genomic characterization uncovers novel biology.</title>
        <authorList>
            <person name="Wiegand S."/>
            <person name="Jogler M."/>
            <person name="Boedeker C."/>
            <person name="Pinto D."/>
            <person name="Vollmers J."/>
            <person name="Rivas-Marin E."/>
            <person name="Kohn T."/>
            <person name="Peeters S.H."/>
            <person name="Heuer A."/>
            <person name="Rast P."/>
            <person name="Oberbeckmann S."/>
            <person name="Bunk B."/>
            <person name="Jeske O."/>
            <person name="Meyerdierks A."/>
            <person name="Storesund J.E."/>
            <person name="Kallscheuer N."/>
            <person name="Luecker S."/>
            <person name="Lage O.M."/>
            <person name="Pohl T."/>
            <person name="Merkel B.J."/>
            <person name="Hornburger P."/>
            <person name="Mueller R.-W."/>
            <person name="Bruemmer F."/>
            <person name="Labrenz M."/>
            <person name="Spormann A.M."/>
            <person name="Op Den Camp H."/>
            <person name="Overmann J."/>
            <person name="Amann R."/>
            <person name="Jetten M.S.M."/>
            <person name="Mascher T."/>
            <person name="Medema M.H."/>
            <person name="Devos D.P."/>
            <person name="Kaster A.-K."/>
            <person name="Ovreas L."/>
            <person name="Rohde M."/>
            <person name="Galperin M.Y."/>
            <person name="Jogler C."/>
        </authorList>
    </citation>
    <scope>NUCLEOTIDE SEQUENCE [LARGE SCALE GENOMIC DNA]</scope>
    <source>
        <strain evidence="1 2">Poly51</strain>
    </source>
</reference>
<dbReference type="EMBL" id="SJPW01000042">
    <property type="protein sequence ID" value="TWU39813.1"/>
    <property type="molecule type" value="Genomic_DNA"/>
</dbReference>
<protein>
    <submittedName>
        <fullName evidence="1">Uncharacterized protein</fullName>
    </submittedName>
</protein>
<dbReference type="AlphaFoldDB" id="A0A5C6DRA2"/>
<proteinExistence type="predicted"/>
<dbReference type="OrthoDB" id="1551275at2"/>
<name>A0A5C6DRA2_9BACT</name>
<accession>A0A5C6DRA2</accession>